<feature type="signal peptide" evidence="6">
    <location>
        <begin position="1"/>
        <end position="21"/>
    </location>
</feature>
<feature type="chain" id="PRO_5032552235" evidence="6">
    <location>
        <begin position="22"/>
        <end position="327"/>
    </location>
</feature>
<comment type="subcellular location">
    <subcellularLocation>
        <location evidence="1">Secreted</location>
        <location evidence="1">Extracellular space</location>
        <location evidence="1">Apoplast</location>
    </subcellularLocation>
</comment>
<evidence type="ECO:0000256" key="5">
    <source>
        <dbReference type="ARBA" id="ARBA00023591"/>
    </source>
</evidence>
<comment type="similarity">
    <text evidence="5">Belongs to the EXORDIUM family.</text>
</comment>
<dbReference type="OrthoDB" id="2016249at2759"/>
<protein>
    <submittedName>
        <fullName evidence="7">Uncharacterized protein</fullName>
    </submittedName>
</protein>
<dbReference type="Proteomes" id="UP000631114">
    <property type="component" value="Unassembled WGS sequence"/>
</dbReference>
<proteinExistence type="inferred from homology"/>
<dbReference type="EMBL" id="JADFTS010000005">
    <property type="protein sequence ID" value="KAF9607473.1"/>
    <property type="molecule type" value="Genomic_DNA"/>
</dbReference>
<keyword evidence="8" id="KW-1185">Reference proteome</keyword>
<dbReference type="PANTHER" id="PTHR31279">
    <property type="entry name" value="PROTEIN EXORDIUM-LIKE 5"/>
    <property type="match status" value="1"/>
</dbReference>
<reference evidence="7 8" key="1">
    <citation type="submission" date="2020-10" db="EMBL/GenBank/DDBJ databases">
        <title>The Coptis chinensis genome and diversification of protoberbering-type alkaloids.</title>
        <authorList>
            <person name="Wang B."/>
            <person name="Shu S."/>
            <person name="Song C."/>
            <person name="Liu Y."/>
        </authorList>
    </citation>
    <scope>NUCLEOTIDE SEQUENCE [LARGE SCALE GENOMIC DNA]</scope>
    <source>
        <strain evidence="7">HL-2020</strain>
        <tissue evidence="7">Leaf</tissue>
    </source>
</reference>
<evidence type="ECO:0000256" key="1">
    <source>
        <dbReference type="ARBA" id="ARBA00004271"/>
    </source>
</evidence>
<comment type="caution">
    <text evidence="7">The sequence shown here is derived from an EMBL/GenBank/DDBJ whole genome shotgun (WGS) entry which is preliminary data.</text>
</comment>
<gene>
    <name evidence="7" type="ORF">IFM89_036070</name>
</gene>
<evidence type="ECO:0000313" key="8">
    <source>
        <dbReference type="Proteomes" id="UP000631114"/>
    </source>
</evidence>
<sequence length="327" mass="35378">MRTPNLLGSLLFPLIVTIILAAAPWSYALNQRSSKPSSSVTPSSQLKYHNGRIIAGPAPIHVYIIWYGEFSPIHKTTITAFFSSFNQSVNPIIKRHPTVSTWWSTTQSYKNVKGKSVPSRVRLFGEVSDPKCSLGKNLKRADIATLVKKTIAKKAFPVDKTAMYLVLTASDVRVEQFCLNSCGFHNSVLVSPRRRVVYAHVGDPGTQCPGYCAWPYAAPAHGPPSQVLVSPNGVGIDGMVMNVATILAGTATNPFNTGYFQGNALAPLEAVTACSGIFGKGAYPGYPGKLLMDRRSKASYNVNGVKGHKFLLPAMWDLLTKTCTVTG</sequence>
<evidence type="ECO:0000313" key="7">
    <source>
        <dbReference type="EMBL" id="KAF9607473.1"/>
    </source>
</evidence>
<dbReference type="Pfam" id="PF04674">
    <property type="entry name" value="Phi_1"/>
    <property type="match status" value="1"/>
</dbReference>
<organism evidence="7 8">
    <name type="scientific">Coptis chinensis</name>
    <dbReference type="NCBI Taxonomy" id="261450"/>
    <lineage>
        <taxon>Eukaryota</taxon>
        <taxon>Viridiplantae</taxon>
        <taxon>Streptophyta</taxon>
        <taxon>Embryophyta</taxon>
        <taxon>Tracheophyta</taxon>
        <taxon>Spermatophyta</taxon>
        <taxon>Magnoliopsida</taxon>
        <taxon>Ranunculales</taxon>
        <taxon>Ranunculaceae</taxon>
        <taxon>Coptidoideae</taxon>
        <taxon>Coptis</taxon>
    </lineage>
</organism>
<dbReference type="PANTHER" id="PTHR31279:SF58">
    <property type="entry name" value="PROTEIN EXORDIUM-LIKE 2"/>
    <property type="match status" value="1"/>
</dbReference>
<name>A0A835HZZ0_9MAGN</name>
<dbReference type="AlphaFoldDB" id="A0A835HZZ0"/>
<accession>A0A835HZZ0</accession>
<keyword evidence="2" id="KW-0052">Apoplast</keyword>
<evidence type="ECO:0000256" key="2">
    <source>
        <dbReference type="ARBA" id="ARBA00022523"/>
    </source>
</evidence>
<dbReference type="InterPro" id="IPR006766">
    <property type="entry name" value="EXORDIUM-like"/>
</dbReference>
<evidence type="ECO:0000256" key="3">
    <source>
        <dbReference type="ARBA" id="ARBA00022525"/>
    </source>
</evidence>
<keyword evidence="3" id="KW-0964">Secreted</keyword>
<evidence type="ECO:0000256" key="6">
    <source>
        <dbReference type="SAM" id="SignalP"/>
    </source>
</evidence>
<evidence type="ECO:0000256" key="4">
    <source>
        <dbReference type="ARBA" id="ARBA00022729"/>
    </source>
</evidence>
<dbReference type="GO" id="GO:0048046">
    <property type="term" value="C:apoplast"/>
    <property type="evidence" value="ECO:0007669"/>
    <property type="project" value="UniProtKB-SubCell"/>
</dbReference>
<keyword evidence="4 6" id="KW-0732">Signal</keyword>